<proteinExistence type="predicted"/>
<dbReference type="Proteomes" id="UP000054342">
    <property type="component" value="Unassembled WGS sequence"/>
</dbReference>
<dbReference type="GeneID" id="25322349"/>
<protein>
    <submittedName>
        <fullName evidence="1">Uncharacterized protein</fullName>
    </submittedName>
</protein>
<dbReference type="PANTHER" id="PTHR33337">
    <property type="entry name" value="GFA DOMAIN-CONTAINING PROTEIN"/>
    <property type="match status" value="1"/>
</dbReference>
<accession>A0A0D2C5L4</accession>
<evidence type="ECO:0000313" key="1">
    <source>
        <dbReference type="EMBL" id="KIW60206.1"/>
    </source>
</evidence>
<dbReference type="STRING" id="348802.A0A0D2C5L4"/>
<evidence type="ECO:0000313" key="2">
    <source>
        <dbReference type="Proteomes" id="UP000054342"/>
    </source>
</evidence>
<dbReference type="EMBL" id="KN847317">
    <property type="protein sequence ID" value="KIW60206.1"/>
    <property type="molecule type" value="Genomic_DNA"/>
</dbReference>
<dbReference type="HOGENOM" id="CLU_088625_0_0_1"/>
<sequence>MSFLPKEAVTLTGGCYCEAIRYTIKVPSWENRPPVPGALDTPISATETVQTRIPIIDIDHCNNCRKTSGAMVQCWFICPVGWFEWDILSRESSGETFHLSTIEAVGPPSGNSPSTFVTRFNASDRATRTFCSRCGTTLTYVSHQRIGTPEAIVDVTVGSLDLESLKLAKPDRHGWWTYGVEWIQNLLTKGDGGFLLKHANSDMSKSIDG</sequence>
<gene>
    <name evidence="1" type="ORF">PV05_00441</name>
</gene>
<dbReference type="AlphaFoldDB" id="A0A0D2C5L4"/>
<dbReference type="OrthoDB" id="6329284at2759"/>
<dbReference type="SUPFAM" id="SSF51316">
    <property type="entry name" value="Mss4-like"/>
    <property type="match status" value="1"/>
</dbReference>
<reference evidence="1 2" key="1">
    <citation type="submission" date="2015-01" db="EMBL/GenBank/DDBJ databases">
        <title>The Genome Sequence of Exophiala xenobiotica CBS118157.</title>
        <authorList>
            <consortium name="The Broad Institute Genomics Platform"/>
            <person name="Cuomo C."/>
            <person name="de Hoog S."/>
            <person name="Gorbushina A."/>
            <person name="Stielow B."/>
            <person name="Teixiera M."/>
            <person name="Abouelleil A."/>
            <person name="Chapman S.B."/>
            <person name="Priest M."/>
            <person name="Young S.K."/>
            <person name="Wortman J."/>
            <person name="Nusbaum C."/>
            <person name="Birren B."/>
        </authorList>
    </citation>
    <scope>NUCLEOTIDE SEQUENCE [LARGE SCALE GENOMIC DNA]</scope>
    <source>
        <strain evidence="1 2">CBS 118157</strain>
    </source>
</reference>
<name>A0A0D2C5L4_9EURO</name>
<dbReference type="InterPro" id="IPR011057">
    <property type="entry name" value="Mss4-like_sf"/>
</dbReference>
<organism evidence="1 2">
    <name type="scientific">Exophiala xenobiotica</name>
    <dbReference type="NCBI Taxonomy" id="348802"/>
    <lineage>
        <taxon>Eukaryota</taxon>
        <taxon>Fungi</taxon>
        <taxon>Dikarya</taxon>
        <taxon>Ascomycota</taxon>
        <taxon>Pezizomycotina</taxon>
        <taxon>Eurotiomycetes</taxon>
        <taxon>Chaetothyriomycetidae</taxon>
        <taxon>Chaetothyriales</taxon>
        <taxon>Herpotrichiellaceae</taxon>
        <taxon>Exophiala</taxon>
    </lineage>
</organism>
<dbReference type="Gene3D" id="3.90.1590.10">
    <property type="entry name" value="glutathione-dependent formaldehyde- activating enzyme (gfa)"/>
    <property type="match status" value="1"/>
</dbReference>
<dbReference type="PANTHER" id="PTHR33337:SF40">
    <property type="entry name" value="CENP-V_GFA DOMAIN-CONTAINING PROTEIN-RELATED"/>
    <property type="match status" value="1"/>
</dbReference>
<dbReference type="RefSeq" id="XP_013320790.1">
    <property type="nucleotide sequence ID" value="XM_013465336.1"/>
</dbReference>
<keyword evidence="2" id="KW-1185">Reference proteome</keyword>